<proteinExistence type="predicted"/>
<name>A0A9D1SBC6_9PROT</name>
<dbReference type="GO" id="GO:0008893">
    <property type="term" value="F:guanosine-3',5'-bis(diphosphate) 3'-diphosphatase activity"/>
    <property type="evidence" value="ECO:0007669"/>
    <property type="project" value="TreeGrafter"/>
</dbReference>
<dbReference type="Gene3D" id="1.10.3210.10">
    <property type="entry name" value="Hypothetical protein af1432"/>
    <property type="match status" value="1"/>
</dbReference>
<gene>
    <name evidence="1" type="ORF">IAD20_04945</name>
</gene>
<dbReference type="Proteomes" id="UP000824107">
    <property type="component" value="Unassembled WGS sequence"/>
</dbReference>
<dbReference type="Pfam" id="PF13328">
    <property type="entry name" value="HD_4"/>
    <property type="match status" value="1"/>
</dbReference>
<dbReference type="AlphaFoldDB" id="A0A9D1SBC6"/>
<dbReference type="EMBL" id="DVNC01000031">
    <property type="protein sequence ID" value="HIU53407.1"/>
    <property type="molecule type" value="Genomic_DNA"/>
</dbReference>
<evidence type="ECO:0000313" key="1">
    <source>
        <dbReference type="EMBL" id="HIU53407.1"/>
    </source>
</evidence>
<dbReference type="PANTHER" id="PTHR46246">
    <property type="entry name" value="GUANOSINE-3',5'-BIS(DIPHOSPHATE) 3'-PYROPHOSPHOHYDROLASE MESH1"/>
    <property type="match status" value="1"/>
</dbReference>
<evidence type="ECO:0000313" key="2">
    <source>
        <dbReference type="Proteomes" id="UP000824107"/>
    </source>
</evidence>
<dbReference type="InterPro" id="IPR052194">
    <property type="entry name" value="MESH1"/>
</dbReference>
<organism evidence="1 2">
    <name type="scientific">Candidatus Scatocola faecipullorum</name>
    <dbReference type="NCBI Taxonomy" id="2840917"/>
    <lineage>
        <taxon>Bacteria</taxon>
        <taxon>Pseudomonadati</taxon>
        <taxon>Pseudomonadota</taxon>
        <taxon>Alphaproteobacteria</taxon>
        <taxon>Rhodospirillales</taxon>
        <taxon>Rhodospirillaceae</taxon>
        <taxon>Rhodospirillaceae incertae sedis</taxon>
        <taxon>Candidatus Scatocola</taxon>
    </lineage>
</organism>
<reference evidence="1" key="2">
    <citation type="journal article" date="2021" name="PeerJ">
        <title>Extensive microbial diversity within the chicken gut microbiome revealed by metagenomics and culture.</title>
        <authorList>
            <person name="Gilroy R."/>
            <person name="Ravi A."/>
            <person name="Getino M."/>
            <person name="Pursley I."/>
            <person name="Horton D.L."/>
            <person name="Alikhan N.F."/>
            <person name="Baker D."/>
            <person name="Gharbi K."/>
            <person name="Hall N."/>
            <person name="Watson M."/>
            <person name="Adriaenssens E.M."/>
            <person name="Foster-Nyarko E."/>
            <person name="Jarju S."/>
            <person name="Secka A."/>
            <person name="Antonio M."/>
            <person name="Oren A."/>
            <person name="Chaudhuri R.R."/>
            <person name="La Ragione R."/>
            <person name="Hildebrand F."/>
            <person name="Pallen M.J."/>
        </authorList>
    </citation>
    <scope>NUCLEOTIDE SEQUENCE</scope>
    <source>
        <strain evidence="1">ChiW3-316</strain>
    </source>
</reference>
<sequence>MDYNHRTAAELWQRFAERHQAEMTPAILKAGEFALEAHRGQNRKIDCLPYVSHVFDVAEILLGCKASENLVIAGILHDILEDTSQTADDIRALFPAEQGEAILHIIMADNESDKEAPWQERKMETIRYAETTEETDGLLLICADKISNLNSMVCGLESGGNLVWHYFHSPKDRQIWYYETLYNIFRQKLTTYDCLLKRYFNLLNLIR</sequence>
<comment type="caution">
    <text evidence="1">The sequence shown here is derived from an EMBL/GenBank/DDBJ whole genome shotgun (WGS) entry which is preliminary data.</text>
</comment>
<dbReference type="SUPFAM" id="SSF109604">
    <property type="entry name" value="HD-domain/PDEase-like"/>
    <property type="match status" value="1"/>
</dbReference>
<dbReference type="PANTHER" id="PTHR46246:SF1">
    <property type="entry name" value="GUANOSINE-3',5'-BIS(DIPHOSPHATE) 3'-PYROPHOSPHOHYDROLASE MESH1"/>
    <property type="match status" value="1"/>
</dbReference>
<reference evidence="1" key="1">
    <citation type="submission" date="2020-10" db="EMBL/GenBank/DDBJ databases">
        <authorList>
            <person name="Gilroy R."/>
        </authorList>
    </citation>
    <scope>NUCLEOTIDE SEQUENCE</scope>
    <source>
        <strain evidence="1">ChiW3-316</strain>
    </source>
</reference>
<accession>A0A9D1SBC6</accession>
<protein>
    <submittedName>
        <fullName evidence="1">HD domain-containing protein</fullName>
    </submittedName>
</protein>